<keyword evidence="8" id="KW-1185">Reference proteome</keyword>
<keyword evidence="5" id="KW-0539">Nucleus</keyword>
<dbReference type="AlphaFoldDB" id="A0AAV8UGU1"/>
<dbReference type="PANTHER" id="PTHR32096">
    <property type="entry name" value="WRKY TRANSCRIPTION FACTOR 30-RELATED-RELATED"/>
    <property type="match status" value="1"/>
</dbReference>
<name>A0AAV8UGU1_9ROSI</name>
<dbReference type="InterPro" id="IPR044810">
    <property type="entry name" value="WRKY_plant"/>
</dbReference>
<dbReference type="SUPFAM" id="SSF118290">
    <property type="entry name" value="WRKY DNA-binding domain"/>
    <property type="match status" value="1"/>
</dbReference>
<sequence>MKRAVDWEQNTLISELNLGKELAKQLQNHLNAASSLETREILIDEILSCYDRSLSMLNWDALGDNHTPYASSMEPQYLDVNNSPRSNRTCKGGSKKRKTQQRWTERLKVCSESDVEGPLEDGHSWRKYGQKDILGSRYPRHIMVSDLECYNCRAYYRCTHRHTQGCLANKQVQRSDEDPNVFEVNYKGRHTCLPVFNPTTPSPSLVNKRPKHIKVNRQEHLQQSEEVSEVKTDDLDIRGYIFPSFPFENKDEDNNFFGESLMTSNFLGSISPSFVSPATSDSDYYSPPRSHVHNFGATRKVQTSESDLTETISAPTSVTNSPIGEDLNFSNMCFDADLLFDDLECFA</sequence>
<dbReference type="PROSITE" id="PS50811">
    <property type="entry name" value="WRKY"/>
    <property type="match status" value="1"/>
</dbReference>
<dbReference type="Pfam" id="PF03106">
    <property type="entry name" value="WRKY"/>
    <property type="match status" value="2"/>
</dbReference>
<evidence type="ECO:0000259" key="6">
    <source>
        <dbReference type="PROSITE" id="PS50811"/>
    </source>
</evidence>
<comment type="subcellular location">
    <subcellularLocation>
        <location evidence="1">Nucleus</location>
    </subcellularLocation>
</comment>
<keyword evidence="4" id="KW-0804">Transcription</keyword>
<feature type="domain" description="WRKY" evidence="6">
    <location>
        <begin position="114"/>
        <end position="190"/>
    </location>
</feature>
<protein>
    <recommendedName>
        <fullName evidence="6">WRKY domain-containing protein</fullName>
    </recommendedName>
</protein>
<keyword evidence="3" id="KW-0238">DNA-binding</keyword>
<accession>A0AAV8UGU1</accession>
<dbReference type="Proteomes" id="UP001159364">
    <property type="component" value="Linkage Group LG08"/>
</dbReference>
<evidence type="ECO:0000313" key="8">
    <source>
        <dbReference type="Proteomes" id="UP001159364"/>
    </source>
</evidence>
<dbReference type="PANTHER" id="PTHR32096:SF133">
    <property type="entry name" value="WRKY TRANSCRIPTION FACTOR 41-RELATED"/>
    <property type="match status" value="1"/>
</dbReference>
<comment type="caution">
    <text evidence="7">The sequence shown here is derived from an EMBL/GenBank/DDBJ whole genome shotgun (WGS) entry which is preliminary data.</text>
</comment>
<dbReference type="Gene3D" id="2.20.25.80">
    <property type="entry name" value="WRKY domain"/>
    <property type="match status" value="1"/>
</dbReference>
<dbReference type="GO" id="GO:0003700">
    <property type="term" value="F:DNA-binding transcription factor activity"/>
    <property type="evidence" value="ECO:0007669"/>
    <property type="project" value="InterPro"/>
</dbReference>
<evidence type="ECO:0000256" key="2">
    <source>
        <dbReference type="ARBA" id="ARBA00023015"/>
    </source>
</evidence>
<proteinExistence type="predicted"/>
<dbReference type="EMBL" id="JAIWQS010000008">
    <property type="protein sequence ID" value="KAJ8900512.1"/>
    <property type="molecule type" value="Genomic_DNA"/>
</dbReference>
<gene>
    <name evidence="7" type="ORF">K2173_025289</name>
</gene>
<dbReference type="GO" id="GO:0000976">
    <property type="term" value="F:transcription cis-regulatory region binding"/>
    <property type="evidence" value="ECO:0007669"/>
    <property type="project" value="TreeGrafter"/>
</dbReference>
<evidence type="ECO:0000256" key="1">
    <source>
        <dbReference type="ARBA" id="ARBA00004123"/>
    </source>
</evidence>
<keyword evidence="2" id="KW-0805">Transcription regulation</keyword>
<reference evidence="7 8" key="1">
    <citation type="submission" date="2021-09" db="EMBL/GenBank/DDBJ databases">
        <title>Genomic insights and catalytic innovation underlie evolution of tropane alkaloids biosynthesis.</title>
        <authorList>
            <person name="Wang Y.-J."/>
            <person name="Tian T."/>
            <person name="Huang J.-P."/>
            <person name="Huang S.-X."/>
        </authorList>
    </citation>
    <scope>NUCLEOTIDE SEQUENCE [LARGE SCALE GENOMIC DNA]</scope>
    <source>
        <strain evidence="7">KIB-2018</strain>
        <tissue evidence="7">Leaf</tissue>
    </source>
</reference>
<organism evidence="7 8">
    <name type="scientific">Erythroxylum novogranatense</name>
    <dbReference type="NCBI Taxonomy" id="1862640"/>
    <lineage>
        <taxon>Eukaryota</taxon>
        <taxon>Viridiplantae</taxon>
        <taxon>Streptophyta</taxon>
        <taxon>Embryophyta</taxon>
        <taxon>Tracheophyta</taxon>
        <taxon>Spermatophyta</taxon>
        <taxon>Magnoliopsida</taxon>
        <taxon>eudicotyledons</taxon>
        <taxon>Gunneridae</taxon>
        <taxon>Pentapetalae</taxon>
        <taxon>rosids</taxon>
        <taxon>fabids</taxon>
        <taxon>Malpighiales</taxon>
        <taxon>Erythroxylaceae</taxon>
        <taxon>Erythroxylum</taxon>
    </lineage>
</organism>
<dbReference type="InterPro" id="IPR036576">
    <property type="entry name" value="WRKY_dom_sf"/>
</dbReference>
<dbReference type="InterPro" id="IPR003657">
    <property type="entry name" value="WRKY_dom"/>
</dbReference>
<evidence type="ECO:0000256" key="4">
    <source>
        <dbReference type="ARBA" id="ARBA00023163"/>
    </source>
</evidence>
<evidence type="ECO:0000313" key="7">
    <source>
        <dbReference type="EMBL" id="KAJ8900512.1"/>
    </source>
</evidence>
<evidence type="ECO:0000256" key="5">
    <source>
        <dbReference type="ARBA" id="ARBA00023242"/>
    </source>
</evidence>
<dbReference type="GO" id="GO:0005634">
    <property type="term" value="C:nucleus"/>
    <property type="evidence" value="ECO:0007669"/>
    <property type="project" value="UniProtKB-SubCell"/>
</dbReference>
<evidence type="ECO:0000256" key="3">
    <source>
        <dbReference type="ARBA" id="ARBA00023125"/>
    </source>
</evidence>
<dbReference type="SMART" id="SM00774">
    <property type="entry name" value="WRKY"/>
    <property type="match status" value="1"/>
</dbReference>